<name>A0A2P7QSH6_9SPHN</name>
<dbReference type="Proteomes" id="UP000241167">
    <property type="component" value="Unassembled WGS sequence"/>
</dbReference>
<dbReference type="InterPro" id="IPR001509">
    <property type="entry name" value="Epimerase_deHydtase"/>
</dbReference>
<comment type="caution">
    <text evidence="3">The sequence shown here is derived from an EMBL/GenBank/DDBJ whole genome shotgun (WGS) entry which is preliminary data.</text>
</comment>
<accession>A0A2P7QSH6</accession>
<dbReference type="InterPro" id="IPR036291">
    <property type="entry name" value="NAD(P)-bd_dom_sf"/>
</dbReference>
<protein>
    <submittedName>
        <fullName evidence="3">NAD-dependent epimerase/dehydratase</fullName>
    </submittedName>
</protein>
<dbReference type="InterPro" id="IPR050177">
    <property type="entry name" value="Lipid_A_modif_metabolic_enz"/>
</dbReference>
<evidence type="ECO:0000313" key="3">
    <source>
        <dbReference type="EMBL" id="PSJ40913.1"/>
    </source>
</evidence>
<proteinExistence type="predicted"/>
<dbReference type="OrthoDB" id="9801056at2"/>
<dbReference type="PANTHER" id="PTHR43245:SF54">
    <property type="entry name" value="BLL0593 PROTEIN"/>
    <property type="match status" value="1"/>
</dbReference>
<feature type="domain" description="NAD-dependent epimerase/dehydratase" evidence="2">
    <location>
        <begin position="13"/>
        <end position="186"/>
    </location>
</feature>
<dbReference type="EMBL" id="PXYI01000003">
    <property type="protein sequence ID" value="PSJ40913.1"/>
    <property type="molecule type" value="Genomic_DNA"/>
</dbReference>
<gene>
    <name evidence="3" type="ORF">C7I55_11615</name>
</gene>
<dbReference type="Gene3D" id="3.40.50.720">
    <property type="entry name" value="NAD(P)-binding Rossmann-like Domain"/>
    <property type="match status" value="1"/>
</dbReference>
<keyword evidence="4" id="KW-1185">Reference proteome</keyword>
<evidence type="ECO:0000259" key="2">
    <source>
        <dbReference type="Pfam" id="PF01370"/>
    </source>
</evidence>
<dbReference type="PANTHER" id="PTHR43245">
    <property type="entry name" value="BIFUNCTIONAL POLYMYXIN RESISTANCE PROTEIN ARNA"/>
    <property type="match status" value="1"/>
</dbReference>
<feature type="region of interest" description="Disordered" evidence="1">
    <location>
        <begin position="317"/>
        <end position="337"/>
    </location>
</feature>
<dbReference type="Pfam" id="PF01370">
    <property type="entry name" value="Epimerase"/>
    <property type="match status" value="1"/>
</dbReference>
<dbReference type="CDD" id="cd08946">
    <property type="entry name" value="SDR_e"/>
    <property type="match status" value="1"/>
</dbReference>
<organism evidence="3 4">
    <name type="scientific">Allosphingosinicella deserti</name>
    <dbReference type="NCBI Taxonomy" id="2116704"/>
    <lineage>
        <taxon>Bacteria</taxon>
        <taxon>Pseudomonadati</taxon>
        <taxon>Pseudomonadota</taxon>
        <taxon>Alphaproteobacteria</taxon>
        <taxon>Sphingomonadales</taxon>
        <taxon>Sphingomonadaceae</taxon>
        <taxon>Allosphingosinicella</taxon>
    </lineage>
</organism>
<dbReference type="SUPFAM" id="SSF51735">
    <property type="entry name" value="NAD(P)-binding Rossmann-fold domains"/>
    <property type="match status" value="1"/>
</dbReference>
<evidence type="ECO:0000256" key="1">
    <source>
        <dbReference type="SAM" id="MobiDB-lite"/>
    </source>
</evidence>
<sequence>MFDVQAASVPLRILLTGSSGWLGRHLAPMLRAAGHDVFGLDVAPGPDTAIVGSICDDWLVHRSIAENGIDAVIHAGALHKPDVARRPAQAFVDVNVTGTLNLLEAAVAAGVERFVLTSTTSLMINTAIRNEHGDAAVWLDETSGPLEPRNIYGATKLAAEHLCRLHHLEHGLNCVILRTSRFFPEEDDSDRGLCGPNLKANEFLHRRLSAEDAAHAHLVALDQAPSIGFDTFLVSAPTPFARCDAAELKRDAAAVIARLFPDAAALYADRGWQLPNSIGRVYDSARIERELGFRCATDFAAILDALRSGDPLPFTHDADYVAPTTPPPSPPQRSGWA</sequence>
<dbReference type="AlphaFoldDB" id="A0A2P7QSH6"/>
<dbReference type="RefSeq" id="WP_106513066.1">
    <property type="nucleotide sequence ID" value="NZ_PXYI01000003.1"/>
</dbReference>
<reference evidence="3 4" key="1">
    <citation type="submission" date="2018-03" db="EMBL/GenBank/DDBJ databases">
        <title>The draft genome of Sphingosinicella sp. GL-C-18.</title>
        <authorList>
            <person name="Liu L."/>
            <person name="Li L."/>
            <person name="Liang L."/>
            <person name="Zhang X."/>
            <person name="Wang T."/>
        </authorList>
    </citation>
    <scope>NUCLEOTIDE SEQUENCE [LARGE SCALE GENOMIC DNA]</scope>
    <source>
        <strain evidence="3 4">GL-C-18</strain>
    </source>
</reference>
<evidence type="ECO:0000313" key="4">
    <source>
        <dbReference type="Proteomes" id="UP000241167"/>
    </source>
</evidence>